<evidence type="ECO:0000313" key="1">
    <source>
        <dbReference type="EMBL" id="GBM59866.1"/>
    </source>
</evidence>
<accession>A0A4Y2H4J5</accession>
<dbReference type="SUPFAM" id="SSF53098">
    <property type="entry name" value="Ribonuclease H-like"/>
    <property type="match status" value="1"/>
</dbReference>
<proteinExistence type="predicted"/>
<protein>
    <submittedName>
        <fullName evidence="1">Uncharacterized protein</fullName>
    </submittedName>
</protein>
<evidence type="ECO:0000313" key="2">
    <source>
        <dbReference type="Proteomes" id="UP000499080"/>
    </source>
</evidence>
<dbReference type="EMBL" id="BGPR01001703">
    <property type="protein sequence ID" value="GBM59866.1"/>
    <property type="molecule type" value="Genomic_DNA"/>
</dbReference>
<name>A0A4Y2H4J5_ARAVE</name>
<dbReference type="AlphaFoldDB" id="A0A4Y2H4J5"/>
<sequence>MNWNTHLKAQSTRATQLYHNLLKIAGKSWGVPLNHRRTLFKTVTERVLAHGAVAWCLEPTVRIAIKLSTIQRPLILAISGAYRTTSTAALQVILGILPLHLQLQREARGTALFRLRLPLSTNISDIDPSEIEENATGWSTHPLEHLSPTQISLDDGGNINTGLRIYTDGSKTEKGVSWIKAHAGYIGNEEADRLSKEAAETENFPETPLELPKSFIKTFLRQKMLATWQMAWDDGDTGRLIQNIIPKVSLDSINWTRNVVLFFTGHGPFPSFLRRFNLAETSFCSSGGIRTPIHYATVCLLTISYHMAPPSQQHQPIWFRRVANNSTSRRKIHNLLHFLQRETSLFLPDPN</sequence>
<keyword evidence="2" id="KW-1185">Reference proteome</keyword>
<dbReference type="Proteomes" id="UP000499080">
    <property type="component" value="Unassembled WGS sequence"/>
</dbReference>
<gene>
    <name evidence="1" type="ORF">AVEN_50451_1</name>
</gene>
<organism evidence="1 2">
    <name type="scientific">Araneus ventricosus</name>
    <name type="common">Orbweaver spider</name>
    <name type="synonym">Epeira ventricosa</name>
    <dbReference type="NCBI Taxonomy" id="182803"/>
    <lineage>
        <taxon>Eukaryota</taxon>
        <taxon>Metazoa</taxon>
        <taxon>Ecdysozoa</taxon>
        <taxon>Arthropoda</taxon>
        <taxon>Chelicerata</taxon>
        <taxon>Arachnida</taxon>
        <taxon>Araneae</taxon>
        <taxon>Araneomorphae</taxon>
        <taxon>Entelegynae</taxon>
        <taxon>Araneoidea</taxon>
        <taxon>Araneidae</taxon>
        <taxon>Araneus</taxon>
    </lineage>
</organism>
<reference evidence="1 2" key="1">
    <citation type="journal article" date="2019" name="Sci. Rep.">
        <title>Orb-weaving spider Araneus ventricosus genome elucidates the spidroin gene catalogue.</title>
        <authorList>
            <person name="Kono N."/>
            <person name="Nakamura H."/>
            <person name="Ohtoshi R."/>
            <person name="Moran D.A.P."/>
            <person name="Shinohara A."/>
            <person name="Yoshida Y."/>
            <person name="Fujiwara M."/>
            <person name="Mori M."/>
            <person name="Tomita M."/>
            <person name="Arakawa K."/>
        </authorList>
    </citation>
    <scope>NUCLEOTIDE SEQUENCE [LARGE SCALE GENOMIC DNA]</scope>
</reference>
<comment type="caution">
    <text evidence="1">The sequence shown here is derived from an EMBL/GenBank/DDBJ whole genome shotgun (WGS) entry which is preliminary data.</text>
</comment>
<dbReference type="OrthoDB" id="8063525at2759"/>
<dbReference type="InterPro" id="IPR012337">
    <property type="entry name" value="RNaseH-like_sf"/>
</dbReference>